<accession>A0A2H3CZ25</accession>
<dbReference type="Proteomes" id="UP000217790">
    <property type="component" value="Unassembled WGS sequence"/>
</dbReference>
<proteinExistence type="predicted"/>
<dbReference type="AlphaFoldDB" id="A0A2H3CZ25"/>
<gene>
    <name evidence="2" type="ORF">ARMGADRAFT_1034978</name>
</gene>
<keyword evidence="1" id="KW-0472">Membrane</keyword>
<name>A0A2H3CZ25_ARMGA</name>
<evidence type="ECO:0000256" key="1">
    <source>
        <dbReference type="SAM" id="Phobius"/>
    </source>
</evidence>
<sequence length="147" mass="15961">MAITQDFNATSILSVEHFSHLSRRLMRSSYYILAALVSTKVVVASRTMAEKLKVTGAIDITVAEDEMAVGVVEAEDEVVVGTAETEDEVVVVAEAADIAAAEDEVVVGMWEPSKYSLEWSAWKCNSWTLILATCIVTLIVAYTITSI</sequence>
<evidence type="ECO:0000313" key="3">
    <source>
        <dbReference type="Proteomes" id="UP000217790"/>
    </source>
</evidence>
<dbReference type="InParanoid" id="A0A2H3CZ25"/>
<keyword evidence="1" id="KW-0812">Transmembrane</keyword>
<evidence type="ECO:0000313" key="2">
    <source>
        <dbReference type="EMBL" id="PBK87080.1"/>
    </source>
</evidence>
<keyword evidence="3" id="KW-1185">Reference proteome</keyword>
<protein>
    <recommendedName>
        <fullName evidence="4">Transmembrane protein</fullName>
    </recommendedName>
</protein>
<organism evidence="2 3">
    <name type="scientific">Armillaria gallica</name>
    <name type="common">Bulbous honey fungus</name>
    <name type="synonym">Armillaria bulbosa</name>
    <dbReference type="NCBI Taxonomy" id="47427"/>
    <lineage>
        <taxon>Eukaryota</taxon>
        <taxon>Fungi</taxon>
        <taxon>Dikarya</taxon>
        <taxon>Basidiomycota</taxon>
        <taxon>Agaricomycotina</taxon>
        <taxon>Agaricomycetes</taxon>
        <taxon>Agaricomycetidae</taxon>
        <taxon>Agaricales</taxon>
        <taxon>Marasmiineae</taxon>
        <taxon>Physalacriaceae</taxon>
        <taxon>Armillaria</taxon>
    </lineage>
</organism>
<evidence type="ECO:0008006" key="4">
    <source>
        <dbReference type="Google" id="ProtNLM"/>
    </source>
</evidence>
<reference evidence="3" key="1">
    <citation type="journal article" date="2017" name="Nat. Ecol. Evol.">
        <title>Genome expansion and lineage-specific genetic innovations in the forest pathogenic fungi Armillaria.</title>
        <authorList>
            <person name="Sipos G."/>
            <person name="Prasanna A.N."/>
            <person name="Walter M.C."/>
            <person name="O'Connor E."/>
            <person name="Balint B."/>
            <person name="Krizsan K."/>
            <person name="Kiss B."/>
            <person name="Hess J."/>
            <person name="Varga T."/>
            <person name="Slot J."/>
            <person name="Riley R."/>
            <person name="Boka B."/>
            <person name="Rigling D."/>
            <person name="Barry K."/>
            <person name="Lee J."/>
            <person name="Mihaltcheva S."/>
            <person name="LaButti K."/>
            <person name="Lipzen A."/>
            <person name="Waldron R."/>
            <person name="Moloney N.M."/>
            <person name="Sperisen C."/>
            <person name="Kredics L."/>
            <person name="Vagvoelgyi C."/>
            <person name="Patrignani A."/>
            <person name="Fitzpatrick D."/>
            <person name="Nagy I."/>
            <person name="Doyle S."/>
            <person name="Anderson J.B."/>
            <person name="Grigoriev I.V."/>
            <person name="Gueldener U."/>
            <person name="Muensterkoetter M."/>
            <person name="Nagy L.G."/>
        </authorList>
    </citation>
    <scope>NUCLEOTIDE SEQUENCE [LARGE SCALE GENOMIC DNA]</scope>
    <source>
        <strain evidence="3">Ar21-2</strain>
    </source>
</reference>
<keyword evidence="1" id="KW-1133">Transmembrane helix</keyword>
<dbReference type="EMBL" id="KZ293680">
    <property type="protein sequence ID" value="PBK87080.1"/>
    <property type="molecule type" value="Genomic_DNA"/>
</dbReference>
<feature type="transmembrane region" description="Helical" evidence="1">
    <location>
        <begin position="126"/>
        <end position="145"/>
    </location>
</feature>